<keyword evidence="2" id="KW-1185">Reference proteome</keyword>
<name>A0A8S3QKT7_MYTED</name>
<dbReference type="EMBL" id="CAJPWZ010000511">
    <property type="protein sequence ID" value="CAG2195262.1"/>
    <property type="molecule type" value="Genomic_DNA"/>
</dbReference>
<sequence>MQFPVQSAKRLYDRLADNGDATGSQVKIDASTYTLSINGTEYKTDCVHRSGPFYVLRRTIDGVVSYICLKNSRFIISADFLVLFRTEWKPFPGNPTVCDVCTGKDYVDPELLNDYATGQCNFPCKAQKRLFDRLADNGDATGSQVKIDASTYTLSINGTEYKTDCVHRSGPFYVLRRTVDGVVSYICLKNSRFIISADFLVLFRTEWKPFPGNPTVCDVCIGKDYVDPELLNGLGCNLPFVCPITDPKVDKRCTPCEPSEASDDDYATGQCNFPCKAQERLYDVLADNGDANGFQVKFDASTYTLSVNGTEYKIDCVHRSGPFYVLRRTIAGVVSYSCLKNARFIISADFLVLFQTEWKPFPGYPTLCDVCNGKDFIAPELLNEVQIKTTTPHADENDDIGFFIQQTVSTSVFIICDEVIDIGLGCNLPFVCPITDPKVQERCTACEPSEASDDGLCCA</sequence>
<evidence type="ECO:0000313" key="1">
    <source>
        <dbReference type="EMBL" id="CAG2195262.1"/>
    </source>
</evidence>
<proteinExistence type="predicted"/>
<reference evidence="1" key="1">
    <citation type="submission" date="2021-03" db="EMBL/GenBank/DDBJ databases">
        <authorList>
            <person name="Bekaert M."/>
        </authorList>
    </citation>
    <scope>NUCLEOTIDE SEQUENCE</scope>
</reference>
<organism evidence="1 2">
    <name type="scientific">Mytilus edulis</name>
    <name type="common">Blue mussel</name>
    <dbReference type="NCBI Taxonomy" id="6550"/>
    <lineage>
        <taxon>Eukaryota</taxon>
        <taxon>Metazoa</taxon>
        <taxon>Spiralia</taxon>
        <taxon>Lophotrochozoa</taxon>
        <taxon>Mollusca</taxon>
        <taxon>Bivalvia</taxon>
        <taxon>Autobranchia</taxon>
        <taxon>Pteriomorphia</taxon>
        <taxon>Mytilida</taxon>
        <taxon>Mytiloidea</taxon>
        <taxon>Mytilidae</taxon>
        <taxon>Mytilinae</taxon>
        <taxon>Mytilus</taxon>
    </lineage>
</organism>
<accession>A0A8S3QKT7</accession>
<dbReference type="OrthoDB" id="10423349at2759"/>
<comment type="caution">
    <text evidence="1">The sequence shown here is derived from an EMBL/GenBank/DDBJ whole genome shotgun (WGS) entry which is preliminary data.</text>
</comment>
<dbReference type="Proteomes" id="UP000683360">
    <property type="component" value="Unassembled WGS sequence"/>
</dbReference>
<dbReference type="AlphaFoldDB" id="A0A8S3QKT7"/>
<evidence type="ECO:0000313" key="2">
    <source>
        <dbReference type="Proteomes" id="UP000683360"/>
    </source>
</evidence>
<protein>
    <submittedName>
        <fullName evidence="1">Uncharacterized protein</fullName>
    </submittedName>
</protein>
<gene>
    <name evidence="1" type="ORF">MEDL_10209</name>
</gene>